<dbReference type="RefSeq" id="WP_137610010.1">
    <property type="nucleotide sequence ID" value="NZ_JARQAJ010000004.1"/>
</dbReference>
<gene>
    <name evidence="2" type="ORF">P7H27_08745</name>
</gene>
<dbReference type="Pfam" id="PF12728">
    <property type="entry name" value="HTH_17"/>
    <property type="match status" value="1"/>
</dbReference>
<organism evidence="2 3">
    <name type="scientific">Enterococcus xiangfangensis</name>
    <dbReference type="NCBI Taxonomy" id="1296537"/>
    <lineage>
        <taxon>Bacteria</taxon>
        <taxon>Bacillati</taxon>
        <taxon>Bacillota</taxon>
        <taxon>Bacilli</taxon>
        <taxon>Lactobacillales</taxon>
        <taxon>Enterococcaceae</taxon>
        <taxon>Enterococcus</taxon>
    </lineage>
</organism>
<dbReference type="Proteomes" id="UP001181046">
    <property type="component" value="Unassembled WGS sequence"/>
</dbReference>
<dbReference type="InterPro" id="IPR041657">
    <property type="entry name" value="HTH_17"/>
</dbReference>
<accession>A0ABU3FBL1</accession>
<dbReference type="SUPFAM" id="SSF46955">
    <property type="entry name" value="Putative DNA-binding domain"/>
    <property type="match status" value="1"/>
</dbReference>
<sequence length="97" mass="11295">MDRSTPPLKVEVSHTLSKEQLDSISSQVIQTTLEALEEAKRTVGIKQLLNKKEACRFLDCSPQQLELFISKGLKYHRVGERTYYFDRDEIMAFIKQF</sequence>
<dbReference type="InterPro" id="IPR009061">
    <property type="entry name" value="DNA-bd_dom_put_sf"/>
</dbReference>
<dbReference type="EMBL" id="JARQAJ010000004">
    <property type="protein sequence ID" value="MDT2759850.1"/>
    <property type="molecule type" value="Genomic_DNA"/>
</dbReference>
<reference evidence="2" key="1">
    <citation type="submission" date="2023-03" db="EMBL/GenBank/DDBJ databases">
        <authorList>
            <person name="Shen W."/>
            <person name="Cai J."/>
        </authorList>
    </citation>
    <scope>NUCLEOTIDE SEQUENCE</scope>
    <source>
        <strain evidence="2">P66-3</strain>
    </source>
</reference>
<feature type="domain" description="Helix-turn-helix" evidence="1">
    <location>
        <begin position="48"/>
        <end position="96"/>
    </location>
</feature>
<evidence type="ECO:0000313" key="2">
    <source>
        <dbReference type="EMBL" id="MDT2759850.1"/>
    </source>
</evidence>
<evidence type="ECO:0000313" key="3">
    <source>
        <dbReference type="Proteomes" id="UP001181046"/>
    </source>
</evidence>
<evidence type="ECO:0000259" key="1">
    <source>
        <dbReference type="Pfam" id="PF12728"/>
    </source>
</evidence>
<proteinExistence type="predicted"/>
<comment type="caution">
    <text evidence="2">The sequence shown here is derived from an EMBL/GenBank/DDBJ whole genome shotgun (WGS) entry which is preliminary data.</text>
</comment>
<name>A0ABU3FBL1_9ENTE</name>
<protein>
    <submittedName>
        <fullName evidence="2">Helix-turn-helix domain-containing protein</fullName>
    </submittedName>
</protein>
<keyword evidence="3" id="KW-1185">Reference proteome</keyword>